<proteinExistence type="predicted"/>
<organism evidence="1 2">
    <name type="scientific">Arabidopsis suecica</name>
    <name type="common">Swedish thale-cress</name>
    <name type="synonym">Cardaminopsis suecica</name>
    <dbReference type="NCBI Taxonomy" id="45249"/>
    <lineage>
        <taxon>Eukaryota</taxon>
        <taxon>Viridiplantae</taxon>
        <taxon>Streptophyta</taxon>
        <taxon>Embryophyta</taxon>
        <taxon>Tracheophyta</taxon>
        <taxon>Spermatophyta</taxon>
        <taxon>Magnoliopsida</taxon>
        <taxon>eudicotyledons</taxon>
        <taxon>Gunneridae</taxon>
        <taxon>Pentapetalae</taxon>
        <taxon>rosids</taxon>
        <taxon>malvids</taxon>
        <taxon>Brassicales</taxon>
        <taxon>Brassicaceae</taxon>
        <taxon>Camelineae</taxon>
        <taxon>Arabidopsis</taxon>
    </lineage>
</organism>
<reference evidence="1 2" key="1">
    <citation type="submission" date="2020-12" db="EMBL/GenBank/DDBJ databases">
        <title>Concerted genomic and epigenomic changes stabilize Arabidopsis allopolyploids.</title>
        <authorList>
            <person name="Chen Z."/>
        </authorList>
    </citation>
    <scope>NUCLEOTIDE SEQUENCE [LARGE SCALE GENOMIC DNA]</scope>
    <source>
        <strain evidence="1">As9502</strain>
        <tissue evidence="1">Leaf</tissue>
    </source>
</reference>
<accession>A0A8T2HEV9</accession>
<comment type="caution">
    <text evidence="1">The sequence shown here is derived from an EMBL/GenBank/DDBJ whole genome shotgun (WGS) entry which is preliminary data.</text>
</comment>
<dbReference type="AlphaFoldDB" id="A0A8T2HEV9"/>
<name>A0A8T2HEV9_ARASU</name>
<keyword evidence="2" id="KW-1185">Reference proteome</keyword>
<gene>
    <name evidence="1" type="ORF">ISN44_As01g054920</name>
</gene>
<evidence type="ECO:0000313" key="1">
    <source>
        <dbReference type="EMBL" id="KAG7658525.1"/>
    </source>
</evidence>
<protein>
    <submittedName>
        <fullName evidence="1">Uncharacterized protein</fullName>
    </submittedName>
</protein>
<sequence>MAGDDFDDYLCRVLGRVLLLVVWQGRGRGHGLGSPSRGLCPLPPHEQDGPTVSSLIALLLLSPFFFGEVKAISTKQPKHRKLDFDITITEPLESI</sequence>
<evidence type="ECO:0000313" key="2">
    <source>
        <dbReference type="Proteomes" id="UP000694251"/>
    </source>
</evidence>
<dbReference type="EMBL" id="JAEFBJ010000001">
    <property type="protein sequence ID" value="KAG7658525.1"/>
    <property type="molecule type" value="Genomic_DNA"/>
</dbReference>
<dbReference type="Proteomes" id="UP000694251">
    <property type="component" value="Chromosome 1"/>
</dbReference>